<dbReference type="RefSeq" id="WP_096995212.1">
    <property type="nucleotide sequence ID" value="NZ_JBHSII010000001.1"/>
</dbReference>
<sequence>MNKQFLSTLLTTALLGASNFAFAKTDINMSLVFTENELLTQELIKVADNIRERTDGEVNIKVFPGGQLPVYKDNLEQVVNGANWIAVEDLSYLGDYVPDFAALAGPMLYKSYDEYLAMMQTDYVADLTKKAEEKGIKVLNADYIFGFRNMITNKQIENPEDMKGMRIRVPGSQLFISTLEAMGAAPAALPFPETYAGVQQGVVDGLEGSILTMYSTKMYEVAKNMSKTGHFLGTVGLYISPTVWEKLSADEQKIVMEEILAGAKSNNENLVKLDEEYTQKLKAEGVTFNEVDTAQFNALTADVYNQFPKWSKGVHATINAELDKIRASK</sequence>
<proteinExistence type="predicted"/>
<name>A0A240ENI7_9VIBR</name>
<dbReference type="InterPro" id="IPR018389">
    <property type="entry name" value="DctP_fam"/>
</dbReference>
<accession>A0A240ENI7</accession>
<evidence type="ECO:0000256" key="1">
    <source>
        <dbReference type="ARBA" id="ARBA00022729"/>
    </source>
</evidence>
<reference evidence="4" key="1">
    <citation type="submission" date="2016-06" db="EMBL/GenBank/DDBJ databases">
        <authorList>
            <person name="Rodrigo-Torres L."/>
            <person name="Arahal R.D."/>
            <person name="Lucena T."/>
        </authorList>
    </citation>
    <scope>NUCLEOTIDE SEQUENCE [LARGE SCALE GENOMIC DNA]</scope>
    <source>
        <strain evidence="4">CECT8203</strain>
    </source>
</reference>
<dbReference type="OrthoDB" id="9771186at2"/>
<evidence type="ECO:0000313" key="3">
    <source>
        <dbReference type="EMBL" id="SNX50267.1"/>
    </source>
</evidence>
<dbReference type="CDD" id="cd13669">
    <property type="entry name" value="PBP2_TRAP_TM0322_like"/>
    <property type="match status" value="1"/>
</dbReference>
<dbReference type="Gene3D" id="3.40.190.170">
    <property type="entry name" value="Bacterial extracellular solute-binding protein, family 7"/>
    <property type="match status" value="1"/>
</dbReference>
<dbReference type="Pfam" id="PF03480">
    <property type="entry name" value="DctP"/>
    <property type="match status" value="1"/>
</dbReference>
<protein>
    <submittedName>
        <fullName evidence="3">Sialic acid-binding periplasmic protein SiaP</fullName>
    </submittedName>
</protein>
<dbReference type="PANTHER" id="PTHR33376:SF3">
    <property type="entry name" value="C4-DICARBOXYLATE-BINDING PROTEIN"/>
    <property type="match status" value="1"/>
</dbReference>
<dbReference type="NCBIfam" id="NF037995">
    <property type="entry name" value="TRAP_S1"/>
    <property type="match status" value="1"/>
</dbReference>
<dbReference type="PANTHER" id="PTHR33376">
    <property type="match status" value="1"/>
</dbReference>
<dbReference type="Proteomes" id="UP000219336">
    <property type="component" value="Unassembled WGS sequence"/>
</dbReference>
<feature type="signal peptide" evidence="2">
    <location>
        <begin position="1"/>
        <end position="23"/>
    </location>
</feature>
<keyword evidence="1 2" id="KW-0732">Signal</keyword>
<dbReference type="AlphaFoldDB" id="A0A240ENI7"/>
<evidence type="ECO:0000313" key="4">
    <source>
        <dbReference type="Proteomes" id="UP000219336"/>
    </source>
</evidence>
<evidence type="ECO:0000256" key="2">
    <source>
        <dbReference type="SAM" id="SignalP"/>
    </source>
</evidence>
<keyword evidence="4" id="KW-1185">Reference proteome</keyword>
<gene>
    <name evidence="3" type="primary">siaP_2</name>
    <name evidence="3" type="ORF">VTH8203_03922</name>
</gene>
<feature type="chain" id="PRO_5012760426" evidence="2">
    <location>
        <begin position="24"/>
        <end position="329"/>
    </location>
</feature>
<dbReference type="EMBL" id="OANU01000113">
    <property type="protein sequence ID" value="SNX50267.1"/>
    <property type="molecule type" value="Genomic_DNA"/>
</dbReference>
<dbReference type="GO" id="GO:0055085">
    <property type="term" value="P:transmembrane transport"/>
    <property type="evidence" value="ECO:0007669"/>
    <property type="project" value="InterPro"/>
</dbReference>
<organism evidence="3 4">
    <name type="scientific">Vibrio thalassae</name>
    <dbReference type="NCBI Taxonomy" id="1243014"/>
    <lineage>
        <taxon>Bacteria</taxon>
        <taxon>Pseudomonadati</taxon>
        <taxon>Pseudomonadota</taxon>
        <taxon>Gammaproteobacteria</taxon>
        <taxon>Vibrionales</taxon>
        <taxon>Vibrionaceae</taxon>
        <taxon>Vibrio</taxon>
    </lineage>
</organism>
<dbReference type="InterPro" id="IPR038404">
    <property type="entry name" value="TRAP_DctP_sf"/>
</dbReference>